<dbReference type="Proteomes" id="UP000186817">
    <property type="component" value="Unassembled WGS sequence"/>
</dbReference>
<dbReference type="SUPFAM" id="SSF56300">
    <property type="entry name" value="Metallo-dependent phosphatases"/>
    <property type="match status" value="1"/>
</dbReference>
<organism evidence="2 3">
    <name type="scientific">Symbiodinium microadriaticum</name>
    <name type="common">Dinoflagellate</name>
    <name type="synonym">Zooxanthella microadriatica</name>
    <dbReference type="NCBI Taxonomy" id="2951"/>
    <lineage>
        <taxon>Eukaryota</taxon>
        <taxon>Sar</taxon>
        <taxon>Alveolata</taxon>
        <taxon>Dinophyceae</taxon>
        <taxon>Suessiales</taxon>
        <taxon>Symbiodiniaceae</taxon>
        <taxon>Symbiodinium</taxon>
    </lineage>
</organism>
<evidence type="ECO:0000313" key="2">
    <source>
        <dbReference type="EMBL" id="OLP83620.1"/>
    </source>
</evidence>
<dbReference type="Gene3D" id="3.40.50.150">
    <property type="entry name" value="Vaccinia Virus protein VP39"/>
    <property type="match status" value="1"/>
</dbReference>
<keyword evidence="1" id="KW-1133">Transmembrane helix</keyword>
<dbReference type="InterPro" id="IPR029052">
    <property type="entry name" value="Metallo-depent_PP-like"/>
</dbReference>
<evidence type="ECO:0000256" key="1">
    <source>
        <dbReference type="SAM" id="Phobius"/>
    </source>
</evidence>
<gene>
    <name evidence="2" type="ORF">AK812_SmicGene35599</name>
</gene>
<comment type="caution">
    <text evidence="2">The sequence shown here is derived from an EMBL/GenBank/DDBJ whole genome shotgun (WGS) entry which is preliminary data.</text>
</comment>
<sequence length="1013" mass="111212">MNWAGKKINGSVRDIPAAVDILRMWEAKRLGCSLRVAMTHTRTGNDLNLFRAVEHSGLHLDAIVGGNDHYIAFGKLKRRDNGTTFLVKAGADARIVASLQFDLSGRLPAGSLSVVPVVAGCARRESGRTWLDRAQRLFSEYAAKADEADSRPLHITYQGLYDTSSVRDMESRAVNMWLDLMRESITAEVLFFQAGLIRQDMRQVFERHPLTHLFLLEEFPWADTDADARSSLFPFQISLSDLVLTTLPFVARRYWCKAPFNDANRVHVSGFIIEMTREDSCDAAGQNPIMSATFVGGCHRGGALLPLDSGCCTSSLCGRVWMDGAWDARVTAGMKSHQLSVATGQFCAPSKYGSHGEGFHVVGMLCRDAEPEENWGSGREFAKHFGQASVQVSEKQSLLSAANASSFPRLGFLFKPAIVAMLQQPQHADLLANPQGPRSQQCDDMLLGVFSLPFRPVGVGAEVLEELVLWQLIYSAQTFTHHCKCQLRQGAECSTEWTDNPYPRLYAAPAAAFAARFCGVSALLHLSSGVARVVAAWALLVPRGMACGIERCAAHHEAAVTAVEKMDPEVQSRVLLHNGNLLDSQNDWHQASTILVSGEALEDSHVARVTTGLERTQPGTRIASIGRPLGDPNGPLGLQFVRQVVYRTVGSGNAPVFIYRKPGEEILESSIWLRCLALHYRAKVNVHACQARRSNGLGALLLFTAVYMVLDLWTSTGALPRDLALAVADDAPQEDASAFFTKAALVAAILSAMCEPLVNRLLVKRMTVAQAYSEVTFSLVANFFLTTFPTNMLKFPVFEIINRAMMFTDLSPGGLISGWLFCTIMLPVTNYRFRKSMGWEIKASLLYQAYVPTVARDIIYGWARGLANTYLQDTIAPTTFTHKAMVFGLTIWVSCSSAAPLFLKLPFNIYFKPINYARSTGIGSSIMGIALMFGMLVTPYAEDAFAYMKEHTALALGIVAVLIVAIVMVDTWGVHEVHSATSVRDVMQFSERAKPGIEFSIGNKMLVFAKCQG</sequence>
<feature type="transmembrane region" description="Helical" evidence="1">
    <location>
        <begin position="810"/>
        <end position="828"/>
    </location>
</feature>
<protein>
    <submittedName>
        <fullName evidence="2">Uncharacterized protein</fullName>
    </submittedName>
</protein>
<feature type="transmembrane region" description="Helical" evidence="1">
    <location>
        <begin position="697"/>
        <end position="719"/>
    </location>
</feature>
<keyword evidence="1" id="KW-0472">Membrane</keyword>
<name>A0A1Q9CL15_SYMMI</name>
<feature type="transmembrane region" description="Helical" evidence="1">
    <location>
        <begin position="922"/>
        <end position="941"/>
    </location>
</feature>
<dbReference type="InterPro" id="IPR029063">
    <property type="entry name" value="SAM-dependent_MTases_sf"/>
</dbReference>
<keyword evidence="1" id="KW-0812">Transmembrane</keyword>
<accession>A0A1Q9CL15</accession>
<dbReference type="EMBL" id="LSRX01001103">
    <property type="protein sequence ID" value="OLP83620.1"/>
    <property type="molecule type" value="Genomic_DNA"/>
</dbReference>
<feature type="transmembrane region" description="Helical" evidence="1">
    <location>
        <begin position="522"/>
        <end position="541"/>
    </location>
</feature>
<dbReference type="Gene3D" id="3.60.21.10">
    <property type="match status" value="1"/>
</dbReference>
<keyword evidence="3" id="KW-1185">Reference proteome</keyword>
<feature type="transmembrane region" description="Helical" evidence="1">
    <location>
        <begin position="884"/>
        <end position="902"/>
    </location>
</feature>
<dbReference type="AlphaFoldDB" id="A0A1Q9CL15"/>
<evidence type="ECO:0000313" key="3">
    <source>
        <dbReference type="Proteomes" id="UP000186817"/>
    </source>
</evidence>
<dbReference type="OrthoDB" id="10252235at2759"/>
<reference evidence="2 3" key="1">
    <citation type="submission" date="2016-02" db="EMBL/GenBank/DDBJ databases">
        <title>Genome analysis of coral dinoflagellate symbionts highlights evolutionary adaptations to a symbiotic lifestyle.</title>
        <authorList>
            <person name="Aranda M."/>
            <person name="Li Y."/>
            <person name="Liew Y.J."/>
            <person name="Baumgarten S."/>
            <person name="Simakov O."/>
            <person name="Wilson M."/>
            <person name="Piel J."/>
            <person name="Ashoor H."/>
            <person name="Bougouffa S."/>
            <person name="Bajic V.B."/>
            <person name="Ryu T."/>
            <person name="Ravasi T."/>
            <person name="Bayer T."/>
            <person name="Micklem G."/>
            <person name="Kim H."/>
            <person name="Bhak J."/>
            <person name="Lajeunesse T.C."/>
            <person name="Voolstra C.R."/>
        </authorList>
    </citation>
    <scope>NUCLEOTIDE SEQUENCE [LARGE SCALE GENOMIC DNA]</scope>
    <source>
        <strain evidence="2 3">CCMP2467</strain>
    </source>
</reference>
<feature type="transmembrane region" description="Helical" evidence="1">
    <location>
        <begin position="771"/>
        <end position="790"/>
    </location>
</feature>
<feature type="transmembrane region" description="Helical" evidence="1">
    <location>
        <begin position="739"/>
        <end position="759"/>
    </location>
</feature>
<feature type="transmembrane region" description="Helical" evidence="1">
    <location>
        <begin position="953"/>
        <end position="974"/>
    </location>
</feature>
<proteinExistence type="predicted"/>